<evidence type="ECO:0000259" key="11">
    <source>
        <dbReference type="PROSITE" id="PS51094"/>
    </source>
</evidence>
<organism evidence="14 15">
    <name type="scientific">Enterococcus faecalis TX4248</name>
    <dbReference type="NCBI Taxonomy" id="749495"/>
    <lineage>
        <taxon>Bacteria</taxon>
        <taxon>Bacillati</taxon>
        <taxon>Bacillota</taxon>
        <taxon>Bacilli</taxon>
        <taxon>Lactobacillales</taxon>
        <taxon>Enterococcaceae</taxon>
        <taxon>Enterococcus</taxon>
    </lineage>
</organism>
<dbReference type="GO" id="GO:0006355">
    <property type="term" value="P:regulation of DNA-templated transcription"/>
    <property type="evidence" value="ECO:0007669"/>
    <property type="project" value="InterPro"/>
</dbReference>
<dbReference type="PANTHER" id="PTHR36203:SF1">
    <property type="entry name" value="ASCORBATE-SPECIFIC PTS SYSTEM EIIA COMPONENT"/>
    <property type="match status" value="1"/>
</dbReference>
<evidence type="ECO:0000256" key="6">
    <source>
        <dbReference type="ARBA" id="ARBA00022683"/>
    </source>
</evidence>
<dbReference type="CDD" id="cd05568">
    <property type="entry name" value="PTS_IIB_bgl_like"/>
    <property type="match status" value="1"/>
</dbReference>
<dbReference type="InterPro" id="IPR051351">
    <property type="entry name" value="Ascorbate-PTS_EIIA_comp"/>
</dbReference>
<dbReference type="GO" id="GO:0008982">
    <property type="term" value="F:protein-N(PI)-phosphohistidine-sugar phosphotransferase activity"/>
    <property type="evidence" value="ECO:0007669"/>
    <property type="project" value="InterPro"/>
</dbReference>
<keyword evidence="3" id="KW-0963">Cytoplasm</keyword>
<dbReference type="InterPro" id="IPR036388">
    <property type="entry name" value="WH-like_DNA-bd_sf"/>
</dbReference>
<keyword evidence="6" id="KW-0598">Phosphotransferase system</keyword>
<evidence type="ECO:0000259" key="13">
    <source>
        <dbReference type="PROSITE" id="PS51372"/>
    </source>
</evidence>
<dbReference type="Gene3D" id="1.10.10.10">
    <property type="entry name" value="Winged helix-like DNA-binding domain superfamily/Winged helix DNA-binding domain"/>
    <property type="match status" value="1"/>
</dbReference>
<dbReference type="GO" id="GO:0016301">
    <property type="term" value="F:kinase activity"/>
    <property type="evidence" value="ECO:0007669"/>
    <property type="project" value="UniProtKB-KW"/>
</dbReference>
<dbReference type="EMBL" id="AEBR01000014">
    <property type="protein sequence ID" value="EFM83808.1"/>
    <property type="molecule type" value="Genomic_DNA"/>
</dbReference>
<dbReference type="SUPFAM" id="SSF55804">
    <property type="entry name" value="Phoshotransferase/anion transport protein"/>
    <property type="match status" value="1"/>
</dbReference>
<evidence type="ECO:0000259" key="12">
    <source>
        <dbReference type="PROSITE" id="PS51099"/>
    </source>
</evidence>
<evidence type="ECO:0000256" key="8">
    <source>
        <dbReference type="ARBA" id="ARBA00037387"/>
    </source>
</evidence>
<keyword evidence="14" id="KW-0670">Pyruvate</keyword>
<keyword evidence="4" id="KW-0597">Phosphoprotein</keyword>
<dbReference type="PROSITE" id="PS51099">
    <property type="entry name" value="PTS_EIIB_TYPE_2"/>
    <property type="match status" value="1"/>
</dbReference>
<feature type="domain" description="PTS EIIB type-2" evidence="12">
    <location>
        <begin position="399"/>
        <end position="486"/>
    </location>
</feature>
<evidence type="ECO:0000313" key="15">
    <source>
        <dbReference type="Proteomes" id="UP000004846"/>
    </source>
</evidence>
<dbReference type="InterPro" id="IPR036634">
    <property type="entry name" value="PRD_sf"/>
</dbReference>
<dbReference type="Gene3D" id="1.10.1790.10">
    <property type="entry name" value="PRD domain"/>
    <property type="match status" value="1"/>
</dbReference>
<gene>
    <name evidence="14" type="ORF">HMPREF9498_00523</name>
</gene>
<dbReference type="SUPFAM" id="SSF63520">
    <property type="entry name" value="PTS-regulatory domain, PRD"/>
    <property type="match status" value="1"/>
</dbReference>
<evidence type="ECO:0000256" key="10">
    <source>
        <dbReference type="ARBA" id="ARBA00042072"/>
    </source>
</evidence>
<evidence type="ECO:0000256" key="7">
    <source>
        <dbReference type="ARBA" id="ARBA00022777"/>
    </source>
</evidence>
<evidence type="ECO:0000313" key="14">
    <source>
        <dbReference type="EMBL" id="EFM83808.1"/>
    </source>
</evidence>
<dbReference type="Pfam" id="PF00359">
    <property type="entry name" value="PTS_EIIA_2"/>
    <property type="match status" value="1"/>
</dbReference>
<dbReference type="HOGENOM" id="CLU_013442_1_0_9"/>
<dbReference type="InterPro" id="IPR013011">
    <property type="entry name" value="PTS_EIIB_2"/>
</dbReference>
<dbReference type="AlphaFoldDB" id="A0A125W9D2"/>
<dbReference type="Proteomes" id="UP000004846">
    <property type="component" value="Unassembled WGS sequence"/>
</dbReference>
<dbReference type="PROSITE" id="PS51372">
    <property type="entry name" value="PRD_2"/>
    <property type="match status" value="1"/>
</dbReference>
<sequence>MNKRIREILKLIIKNPEMKLSTLTSELDLTRRQINYAINQFNEELKTKNIPLIQRSHSGNITVPIEVIQMISQPDYDIGDDQELVVLTDSERQALIVMTLIANIDYISLDHLVDAVDVSKTTVMEDIKRTEPFIRNYSLTIRYNRMNGYQLVGSEHRILQLLSDLVKRYPIFRREMIRRKLAQDVSEEEIVHLIHNMEQMLHLSYSDESVDYLQTSARFLVSRGIKMSDKHAFFPDDVTDTPEFRMLMILVHETGWSLSKSYMEWFTLLFLTSNIFESKTTQNYDSDQELRKLISQMVENFQNQTLILIDDREDFERRILSHLRPACFRIRYNLSLGVYSIDSLIKDSNHAILIDLMKELIIPIENWLNKAFPNDELDLLSYYFGYQLSNHNKLNKQRQRAVVVCTNGVMVSKLVRANMEKLFPEIHFLASLSVRDFYKFEADYDLVFTTTPLKSSMLQFMIEPIMTYQQQISLRYRVLSDLGITKVDRAMDELLTIIRKYANITNPVSLREELQYFLIKEDGSTPLDNFKALPSLTYYLRPSYVQIVEEEMSWERAVEVACRPLLEHQIIDSRFIADCLDQIRQPGYAGYLGMKTCIPHTTVDKGVISDGVSILVCKKPIRFPNGEDVSLILPLSFFDLTKHLRAINQIADIAKDDSLIEQLLIADDEKTVYQLLRQRS</sequence>
<evidence type="ECO:0000256" key="3">
    <source>
        <dbReference type="ARBA" id="ARBA00022490"/>
    </source>
</evidence>
<dbReference type="InterPro" id="IPR002178">
    <property type="entry name" value="PTS_EIIA_type-2_dom"/>
</dbReference>
<feature type="domain" description="PTS EIIA type-2" evidence="11">
    <location>
        <begin position="538"/>
        <end position="679"/>
    </location>
</feature>
<protein>
    <recommendedName>
        <fullName evidence="9">Ascorbate-specific PTS system EIIA component</fullName>
    </recommendedName>
    <alternativeName>
        <fullName evidence="10">Ascorbate-specific phosphotransferase enzyme IIA component</fullName>
    </alternativeName>
</protein>
<dbReference type="Gene3D" id="3.40.50.2300">
    <property type="match status" value="1"/>
</dbReference>
<dbReference type="GO" id="GO:0005737">
    <property type="term" value="C:cytoplasm"/>
    <property type="evidence" value="ECO:0007669"/>
    <property type="project" value="UniProtKB-SubCell"/>
</dbReference>
<name>A0A125W9D2_ENTFL</name>
<reference evidence="14 15" key="1">
    <citation type="submission" date="2010-07" db="EMBL/GenBank/DDBJ databases">
        <authorList>
            <person name="Sid Ahmed O."/>
        </authorList>
    </citation>
    <scope>NUCLEOTIDE SEQUENCE [LARGE SCALE GENOMIC DNA]</scope>
    <source>
        <strain evidence="14 15">TX4248</strain>
    </source>
</reference>
<comment type="function">
    <text evidence="8">The phosphoenolpyruvate-dependent sugar phosphotransferase system (sugar PTS), a major carbohydrate active transport system, catalyzes the phosphorylation of incoming sugar substrates concomitantly with their translocation across the cell membrane. The enzyme II UlaABC PTS system is involved in ascorbate transport.</text>
</comment>
<comment type="caution">
    <text evidence="14">The sequence shown here is derived from an EMBL/GenBank/DDBJ whole genome shotgun (WGS) entry which is preliminary data.</text>
</comment>
<dbReference type="PANTHER" id="PTHR36203">
    <property type="entry name" value="ASCORBATE-SPECIFIC PTS SYSTEM EIIA COMPONENT"/>
    <property type="match status" value="1"/>
</dbReference>
<accession>A0A125W9D2</accession>
<proteinExistence type="predicted"/>
<comment type="subcellular location">
    <subcellularLocation>
        <location evidence="1">Cytoplasm</location>
    </subcellularLocation>
</comment>
<keyword evidence="5 14" id="KW-0808">Transferase</keyword>
<evidence type="ECO:0000256" key="5">
    <source>
        <dbReference type="ARBA" id="ARBA00022679"/>
    </source>
</evidence>
<keyword evidence="7" id="KW-0418">Kinase</keyword>
<evidence type="ECO:0000256" key="9">
    <source>
        <dbReference type="ARBA" id="ARBA00041175"/>
    </source>
</evidence>
<feature type="domain" description="PRD" evidence="13">
    <location>
        <begin position="285"/>
        <end position="394"/>
    </location>
</feature>
<dbReference type="PROSITE" id="PS51094">
    <property type="entry name" value="PTS_EIIA_TYPE_2"/>
    <property type="match status" value="1"/>
</dbReference>
<dbReference type="SUPFAM" id="SSF52794">
    <property type="entry name" value="PTS system IIB component-like"/>
    <property type="match status" value="1"/>
</dbReference>
<evidence type="ECO:0000256" key="4">
    <source>
        <dbReference type="ARBA" id="ARBA00022553"/>
    </source>
</evidence>
<dbReference type="RefSeq" id="WP_002367946.1">
    <property type="nucleotide sequence ID" value="NZ_GL454420.1"/>
</dbReference>
<dbReference type="InterPro" id="IPR036095">
    <property type="entry name" value="PTS_EIIB-like_sf"/>
</dbReference>
<evidence type="ECO:0000256" key="2">
    <source>
        <dbReference type="ARBA" id="ARBA00022448"/>
    </source>
</evidence>
<dbReference type="InterPro" id="IPR016152">
    <property type="entry name" value="PTrfase/Anion_transptr"/>
</dbReference>
<keyword evidence="2" id="KW-0813">Transport</keyword>
<evidence type="ECO:0000256" key="1">
    <source>
        <dbReference type="ARBA" id="ARBA00004496"/>
    </source>
</evidence>
<dbReference type="InterPro" id="IPR011608">
    <property type="entry name" value="PRD"/>
</dbReference>
<dbReference type="Gene3D" id="3.40.930.10">
    <property type="entry name" value="Mannitol-specific EII, Chain A"/>
    <property type="match status" value="1"/>
</dbReference>
<dbReference type="Pfam" id="PF00874">
    <property type="entry name" value="PRD"/>
    <property type="match status" value="1"/>
</dbReference>
<dbReference type="GO" id="GO:0009401">
    <property type="term" value="P:phosphoenolpyruvate-dependent sugar phosphotransferase system"/>
    <property type="evidence" value="ECO:0007669"/>
    <property type="project" value="UniProtKB-KW"/>
</dbReference>